<proteinExistence type="predicted"/>
<reference evidence="1 2" key="1">
    <citation type="submission" date="2019-04" db="EMBL/GenBank/DDBJ databases">
        <title>Aspergillus burnettii sp. nov., novel species from soil in southeast Queensland.</title>
        <authorList>
            <person name="Gilchrist C.L.M."/>
            <person name="Pitt J.I."/>
            <person name="Lange L."/>
            <person name="Lacey H.J."/>
            <person name="Vuong D."/>
            <person name="Midgley D.J."/>
            <person name="Greenfield P."/>
            <person name="Bradbury M."/>
            <person name="Lacey E."/>
            <person name="Busk P.K."/>
            <person name="Pilgaard B."/>
            <person name="Chooi Y.H."/>
            <person name="Piggott A.M."/>
        </authorList>
    </citation>
    <scope>NUCLEOTIDE SEQUENCE [LARGE SCALE GENOMIC DNA]</scope>
    <source>
        <strain evidence="1 2">FRR 5400</strain>
    </source>
</reference>
<keyword evidence="2" id="KW-1185">Reference proteome</keyword>
<organism evidence="1 2">
    <name type="scientific">Petromyces alliaceus</name>
    <name type="common">Aspergillus alliaceus</name>
    <dbReference type="NCBI Taxonomy" id="209559"/>
    <lineage>
        <taxon>Eukaryota</taxon>
        <taxon>Fungi</taxon>
        <taxon>Dikarya</taxon>
        <taxon>Ascomycota</taxon>
        <taxon>Pezizomycotina</taxon>
        <taxon>Eurotiomycetes</taxon>
        <taxon>Eurotiomycetidae</taxon>
        <taxon>Eurotiales</taxon>
        <taxon>Aspergillaceae</taxon>
        <taxon>Aspergillus</taxon>
        <taxon>Aspergillus subgen. Circumdati</taxon>
    </lineage>
</organism>
<sequence length="303" mass="33888">MNTITIRARNAPRTATDLSWLHHGEAAITLGFLGARANNTKNEIFKNIESASKAYIEEYQSIWRSCYFESFWVLPVFGMSKECARDAADSNGPSHQVQATAEDSVAWSLIGLALRQPYLLHLELYSFRSECKDEDRGQLNSSPTVKFGSRWDSPFGVADRVYLLGSQSMTTCMCEIHVSVFLFKAFMAGALSPKEQQSCPTLVRLFISMLKMQPQAHLTSLQDTEGYSRALVLTATPPGKHIIESTESHPHFPEDFPDPQAFPFLESPEAQECPDAFLSNLPFLRGRFPDPDNQGVGQLLMDL</sequence>
<comment type="caution">
    <text evidence="1">The sequence shown here is derived from an EMBL/GenBank/DDBJ whole genome shotgun (WGS) entry which is preliminary data.</text>
</comment>
<dbReference type="EMBL" id="SPNV01000005">
    <property type="protein sequence ID" value="KAF5866716.1"/>
    <property type="molecule type" value="Genomic_DNA"/>
</dbReference>
<dbReference type="AlphaFoldDB" id="A0A8H6EBR1"/>
<protein>
    <submittedName>
        <fullName evidence="1">Uncharacterized protein</fullName>
    </submittedName>
</protein>
<dbReference type="Proteomes" id="UP000541154">
    <property type="component" value="Unassembled WGS sequence"/>
</dbReference>
<accession>A0A8H6EBR1</accession>
<evidence type="ECO:0000313" key="1">
    <source>
        <dbReference type="EMBL" id="KAF5866716.1"/>
    </source>
</evidence>
<evidence type="ECO:0000313" key="2">
    <source>
        <dbReference type="Proteomes" id="UP000541154"/>
    </source>
</evidence>
<name>A0A8H6EBR1_PETAA</name>
<gene>
    <name evidence="1" type="ORF">ETB97_009873</name>
</gene>